<accession>A0AB73IMQ7</accession>
<sequence length="109" mass="11644">MPEQQKNQTTYLFAIIGARTGRGGYASRELTSAEYKGKAFARVGEIDAYDDGRQTTIIDGDAYAATWEVKPLALIGSRLSNGEMTPVLFDPGYAPPAAESASARGDTHA</sequence>
<dbReference type="EMBL" id="JAURTK010000010">
    <property type="protein sequence ID" value="MDP9650429.1"/>
    <property type="molecule type" value="Genomic_DNA"/>
</dbReference>
<dbReference type="AlphaFoldDB" id="A0AB73IMQ7"/>
<protein>
    <submittedName>
        <fullName evidence="2">Uncharacterized protein</fullName>
    </submittedName>
</protein>
<name>A0AB73IMQ7_9BURK</name>
<organism evidence="2 3">
    <name type="scientific">Paraburkholderia caledonica</name>
    <dbReference type="NCBI Taxonomy" id="134536"/>
    <lineage>
        <taxon>Bacteria</taxon>
        <taxon>Pseudomonadati</taxon>
        <taxon>Pseudomonadota</taxon>
        <taxon>Betaproteobacteria</taxon>
        <taxon>Burkholderiales</taxon>
        <taxon>Burkholderiaceae</taxon>
        <taxon>Paraburkholderia</taxon>
    </lineage>
</organism>
<proteinExistence type="predicted"/>
<dbReference type="RefSeq" id="WP_392395355.1">
    <property type="nucleotide sequence ID" value="NZ_JAURTK010000010.1"/>
</dbReference>
<evidence type="ECO:0000313" key="2">
    <source>
        <dbReference type="EMBL" id="MDP9650429.1"/>
    </source>
</evidence>
<feature type="region of interest" description="Disordered" evidence="1">
    <location>
        <begin position="90"/>
        <end position="109"/>
    </location>
</feature>
<dbReference type="Proteomes" id="UP001229486">
    <property type="component" value="Unassembled WGS sequence"/>
</dbReference>
<evidence type="ECO:0000256" key="1">
    <source>
        <dbReference type="SAM" id="MobiDB-lite"/>
    </source>
</evidence>
<comment type="caution">
    <text evidence="2">The sequence shown here is derived from an EMBL/GenBank/DDBJ whole genome shotgun (WGS) entry which is preliminary data.</text>
</comment>
<reference evidence="2" key="1">
    <citation type="submission" date="2023-07" db="EMBL/GenBank/DDBJ databases">
        <title>Sorghum-associated microbial communities from plants grown in Nebraska, USA.</title>
        <authorList>
            <person name="Schachtman D."/>
        </authorList>
    </citation>
    <scope>NUCLEOTIDE SEQUENCE</scope>
    <source>
        <strain evidence="2">DS1061</strain>
    </source>
</reference>
<gene>
    <name evidence="2" type="ORF">J2793_005902</name>
</gene>
<evidence type="ECO:0000313" key="3">
    <source>
        <dbReference type="Proteomes" id="UP001229486"/>
    </source>
</evidence>